<evidence type="ECO:0000256" key="4">
    <source>
        <dbReference type="ARBA" id="ARBA00022485"/>
    </source>
</evidence>
<evidence type="ECO:0000256" key="8">
    <source>
        <dbReference type="ARBA" id="ARBA00022967"/>
    </source>
</evidence>
<dbReference type="Gene3D" id="3.40.50.11540">
    <property type="entry name" value="NADH-ubiquinone oxidoreductase 51kDa subunit"/>
    <property type="match status" value="1"/>
</dbReference>
<proteinExistence type="inferred from homology"/>
<evidence type="ECO:0000256" key="11">
    <source>
        <dbReference type="ARBA" id="ARBA00023027"/>
    </source>
</evidence>
<keyword evidence="15" id="KW-1185">Reference proteome</keyword>
<dbReference type="InterPro" id="IPR001949">
    <property type="entry name" value="NADH-UbQ_OxRdtase_51kDa_CS"/>
</dbReference>
<dbReference type="PANTHER" id="PTHR11780:SF10">
    <property type="entry name" value="NADH DEHYDROGENASE [UBIQUINONE] FLAVOPROTEIN 1, MITOCHONDRIAL"/>
    <property type="match status" value="1"/>
</dbReference>
<comment type="caution">
    <text evidence="14">The sequence shown here is derived from an EMBL/GenBank/DDBJ whole genome shotgun (WGS) entry which is preliminary data.</text>
</comment>
<reference evidence="15" key="1">
    <citation type="journal article" date="2019" name="Int. J. Syst. Evol. Microbiol.">
        <title>The Global Catalogue of Microorganisms (GCM) 10K type strain sequencing project: providing services to taxonomists for standard genome sequencing and annotation.</title>
        <authorList>
            <consortium name="The Broad Institute Genomics Platform"/>
            <consortium name="The Broad Institute Genome Sequencing Center for Infectious Disease"/>
            <person name="Wu L."/>
            <person name="Ma J."/>
        </authorList>
    </citation>
    <scope>NUCLEOTIDE SEQUENCE [LARGE SCALE GENOMIC DNA]</scope>
    <source>
        <strain evidence="15">CGMCC 1.15277</strain>
    </source>
</reference>
<keyword evidence="14" id="KW-0560">Oxidoreductase</keyword>
<evidence type="ECO:0000256" key="5">
    <source>
        <dbReference type="ARBA" id="ARBA00022630"/>
    </source>
</evidence>
<dbReference type="EMBL" id="JBHSUA010000009">
    <property type="protein sequence ID" value="MFC6396288.1"/>
    <property type="molecule type" value="Genomic_DNA"/>
</dbReference>
<dbReference type="InterPro" id="IPR011537">
    <property type="entry name" value="NADH-UbQ_OxRdtase_suF"/>
</dbReference>
<evidence type="ECO:0000256" key="6">
    <source>
        <dbReference type="ARBA" id="ARBA00022643"/>
    </source>
</evidence>
<dbReference type="InterPro" id="IPR037207">
    <property type="entry name" value="Nuop51_4Fe4S-bd_sf"/>
</dbReference>
<dbReference type="PROSITE" id="PS00645">
    <property type="entry name" value="COMPLEX1_51K_2"/>
    <property type="match status" value="1"/>
</dbReference>
<keyword evidence="5 12" id="KW-0285">Flavoprotein</keyword>
<dbReference type="GO" id="GO:0050136">
    <property type="term" value="F:NADH dehydrogenase (quinone) (non-electrogenic) activity"/>
    <property type="evidence" value="ECO:0007669"/>
    <property type="project" value="UniProtKB-EC"/>
</dbReference>
<evidence type="ECO:0000256" key="2">
    <source>
        <dbReference type="ARBA" id="ARBA00001966"/>
    </source>
</evidence>
<dbReference type="Gene3D" id="6.10.250.1450">
    <property type="match status" value="1"/>
</dbReference>
<keyword evidence="8" id="KW-1278">Translocase</keyword>
<dbReference type="SUPFAM" id="SSF142984">
    <property type="entry name" value="Nqo1 middle domain-like"/>
    <property type="match status" value="1"/>
</dbReference>
<keyword evidence="7 12" id="KW-0479">Metal-binding</keyword>
<keyword evidence="12" id="KW-0874">Quinone</keyword>
<evidence type="ECO:0000259" key="13">
    <source>
        <dbReference type="SMART" id="SM00928"/>
    </source>
</evidence>
<protein>
    <recommendedName>
        <fullName evidence="12">NADH-quinone oxidoreductase subunit F</fullName>
        <ecNumber evidence="12">7.1.1.-</ecNumber>
    </recommendedName>
</protein>
<evidence type="ECO:0000256" key="9">
    <source>
        <dbReference type="ARBA" id="ARBA00023004"/>
    </source>
</evidence>
<dbReference type="NCBIfam" id="NF010120">
    <property type="entry name" value="PRK13596.1"/>
    <property type="match status" value="1"/>
</dbReference>
<dbReference type="NCBIfam" id="TIGR01959">
    <property type="entry name" value="nuoF_fam"/>
    <property type="match status" value="1"/>
</dbReference>
<evidence type="ECO:0000313" key="14">
    <source>
        <dbReference type="EMBL" id="MFC6396288.1"/>
    </source>
</evidence>
<dbReference type="InterPro" id="IPR019554">
    <property type="entry name" value="Soluble_ligand-bd"/>
</dbReference>
<comment type="cofactor">
    <cofactor evidence="1 12">
        <name>FMN</name>
        <dbReference type="ChEBI" id="CHEBI:58210"/>
    </cofactor>
</comment>
<dbReference type="Gene3D" id="3.10.20.600">
    <property type="match status" value="1"/>
</dbReference>
<evidence type="ECO:0000256" key="7">
    <source>
        <dbReference type="ARBA" id="ARBA00022723"/>
    </source>
</evidence>
<evidence type="ECO:0000313" key="15">
    <source>
        <dbReference type="Proteomes" id="UP001596266"/>
    </source>
</evidence>
<dbReference type="Pfam" id="PF10589">
    <property type="entry name" value="NADH_4Fe-4S"/>
    <property type="match status" value="1"/>
</dbReference>
<dbReference type="SUPFAM" id="SSF142019">
    <property type="entry name" value="Nqo1 FMN-binding domain-like"/>
    <property type="match status" value="1"/>
</dbReference>
<dbReference type="Pfam" id="PF01512">
    <property type="entry name" value="Complex1_51K"/>
    <property type="match status" value="1"/>
</dbReference>
<evidence type="ECO:0000256" key="12">
    <source>
        <dbReference type="RuleBase" id="RU364066"/>
    </source>
</evidence>
<evidence type="ECO:0000256" key="1">
    <source>
        <dbReference type="ARBA" id="ARBA00001917"/>
    </source>
</evidence>
<keyword evidence="10 12" id="KW-0411">Iron-sulfur</keyword>
<dbReference type="InterPro" id="IPR011538">
    <property type="entry name" value="Nuo51_FMN-bd"/>
</dbReference>
<keyword evidence="4 12" id="KW-0004">4Fe-4S</keyword>
<comment type="similarity">
    <text evidence="3 12">Belongs to the complex I 51 kDa subunit family.</text>
</comment>
<dbReference type="Gene3D" id="1.20.1440.230">
    <property type="entry name" value="NADH-ubiquinone oxidoreductase 51kDa subunit, iron-sulphur binding domain"/>
    <property type="match status" value="1"/>
</dbReference>
<comment type="cofactor">
    <cofactor evidence="2 12">
        <name>[4Fe-4S] cluster</name>
        <dbReference type="ChEBI" id="CHEBI:49883"/>
    </cofactor>
</comment>
<accession>A0ABW1X114</accession>
<name>A0ABW1X114_9ACTN</name>
<evidence type="ECO:0000256" key="10">
    <source>
        <dbReference type="ARBA" id="ARBA00023014"/>
    </source>
</evidence>
<dbReference type="SUPFAM" id="SSF140490">
    <property type="entry name" value="Nqo1C-terminal domain-like"/>
    <property type="match status" value="1"/>
</dbReference>
<keyword evidence="6 12" id="KW-0288">FMN</keyword>
<evidence type="ECO:0000256" key="3">
    <source>
        <dbReference type="ARBA" id="ARBA00007523"/>
    </source>
</evidence>
<dbReference type="InterPro" id="IPR037225">
    <property type="entry name" value="Nuo51_FMN-bd_sf"/>
</dbReference>
<dbReference type="InterPro" id="IPR050837">
    <property type="entry name" value="ComplexI_51kDa_subunit"/>
</dbReference>
<dbReference type="Proteomes" id="UP001596266">
    <property type="component" value="Unassembled WGS sequence"/>
</dbReference>
<comment type="catalytic activity">
    <reaction evidence="12">
        <text>a quinone + NADH + 5 H(+)(in) = a quinol + NAD(+) + 4 H(+)(out)</text>
        <dbReference type="Rhea" id="RHEA:57888"/>
        <dbReference type="ChEBI" id="CHEBI:15378"/>
        <dbReference type="ChEBI" id="CHEBI:24646"/>
        <dbReference type="ChEBI" id="CHEBI:57540"/>
        <dbReference type="ChEBI" id="CHEBI:57945"/>
        <dbReference type="ChEBI" id="CHEBI:132124"/>
    </reaction>
</comment>
<comment type="function">
    <text evidence="12">NDH-1 shuttles electrons from NADH, via FMN and iron-sulfur (Fe-S) centers, to quinones in the respiratory chain.</text>
</comment>
<gene>
    <name evidence="14" type="primary">nuoF</name>
    <name evidence="14" type="ORF">ACFP57_04695</name>
</gene>
<feature type="domain" description="NADH-ubiquinone oxidoreductase 51kDa subunit iron-sulphur binding" evidence="13">
    <location>
        <begin position="328"/>
        <end position="373"/>
    </location>
</feature>
<keyword evidence="9 12" id="KW-0408">Iron</keyword>
<dbReference type="RefSeq" id="WP_343885077.1">
    <property type="nucleotide sequence ID" value="NZ_BAAAKI010000004.1"/>
</dbReference>
<sequence>MTDLISPVLTANWGEQRSWKLGVYESQGGYKALRTALGMAPDDVTNLVKDANLRGRGGAGFPAGVKWGFLPKDNPNPRYLVVNADESEPGTCKDIPLMMATPHTLLEGIIIACYAFNSHHAFIYCRGEVLHPIRRLQQAVREAYSAGYAGKNILGTGFDLEITVHAGAGAYICGEETALLSALEGTRGQPRLKPPFPAVAGLYACPTIVNNVETIASVPSIINNGANWFQAMGTEKSKGFTLYSVSGHVKNPGQFESPMGITMRELIDLAGGIRDGHQLKFFCPGGASAPILTADDIDVAMDYESLAAKGTMLGSKAIQVFDETTSAVRAALRYMEFFKHESCGKCSPCREGSWWTTQIMQRIERGEGQPGDVDKLIDVTGNVAGRSFCLLGDSFAMMLNGYISKFRDEFEAGCNGTPAWELFPYEKSAIFPVASQGGHA</sequence>
<dbReference type="InterPro" id="IPR019575">
    <property type="entry name" value="Nuop51_4Fe4S-bd"/>
</dbReference>
<dbReference type="SMART" id="SM00928">
    <property type="entry name" value="NADH_4Fe-4S"/>
    <property type="match status" value="1"/>
</dbReference>
<dbReference type="Pfam" id="PF10531">
    <property type="entry name" value="SLBB"/>
    <property type="match status" value="1"/>
</dbReference>
<organism evidence="14 15">
    <name type="scientific">Luteococcus sanguinis</name>
    <dbReference type="NCBI Taxonomy" id="174038"/>
    <lineage>
        <taxon>Bacteria</taxon>
        <taxon>Bacillati</taxon>
        <taxon>Actinomycetota</taxon>
        <taxon>Actinomycetes</taxon>
        <taxon>Propionibacteriales</taxon>
        <taxon>Propionibacteriaceae</taxon>
        <taxon>Luteococcus</taxon>
    </lineage>
</organism>
<dbReference type="PANTHER" id="PTHR11780">
    <property type="entry name" value="NADH-UBIQUINONE OXIDOREDUCTASE FLAVOPROTEIN 1 NDUFV1"/>
    <property type="match status" value="1"/>
</dbReference>
<keyword evidence="11 12" id="KW-0520">NAD</keyword>
<dbReference type="EC" id="7.1.1.-" evidence="12"/>